<dbReference type="InterPro" id="IPR021634">
    <property type="entry name" value="DUF3240"/>
</dbReference>
<dbReference type="Pfam" id="PF11582">
    <property type="entry name" value="DUF3240"/>
    <property type="match status" value="1"/>
</dbReference>
<organism evidence="1 2">
    <name type="scientific">Novosphingobium sediminis</name>
    <dbReference type="NCBI Taxonomy" id="707214"/>
    <lineage>
        <taxon>Bacteria</taxon>
        <taxon>Pseudomonadati</taxon>
        <taxon>Pseudomonadota</taxon>
        <taxon>Alphaproteobacteria</taxon>
        <taxon>Sphingomonadales</taxon>
        <taxon>Sphingomonadaceae</taxon>
        <taxon>Novosphingobium</taxon>
    </lineage>
</organism>
<protein>
    <recommendedName>
        <fullName evidence="3">DUF3240 domain-containing protein</fullName>
    </recommendedName>
</protein>
<evidence type="ECO:0000313" key="1">
    <source>
        <dbReference type="EMBL" id="GEN98698.1"/>
    </source>
</evidence>
<sequence length="99" mass="10601">MADVLLTLHCAAADAEVIGEALRAALQTPVHVRAEAVLGLDFSDATTAERVTARLDRRAIELVLPEGDIPEALGILGRVRRSGAVRWYTSAVLERGRVA</sequence>
<gene>
    <name evidence="1" type="ORF">NSE01_05310</name>
</gene>
<name>A0A512AG63_9SPHN</name>
<dbReference type="OrthoDB" id="7570475at2"/>
<dbReference type="InterPro" id="IPR015867">
    <property type="entry name" value="N-reg_PII/ATP_PRibTrfase_C"/>
</dbReference>
<dbReference type="Gene3D" id="3.30.70.120">
    <property type="match status" value="1"/>
</dbReference>
<dbReference type="AlphaFoldDB" id="A0A512AG63"/>
<dbReference type="Proteomes" id="UP000321464">
    <property type="component" value="Unassembled WGS sequence"/>
</dbReference>
<evidence type="ECO:0008006" key="3">
    <source>
        <dbReference type="Google" id="ProtNLM"/>
    </source>
</evidence>
<evidence type="ECO:0000313" key="2">
    <source>
        <dbReference type="Proteomes" id="UP000321464"/>
    </source>
</evidence>
<proteinExistence type="predicted"/>
<accession>A0A512AG63</accession>
<keyword evidence="2" id="KW-1185">Reference proteome</keyword>
<comment type="caution">
    <text evidence="1">The sequence shown here is derived from an EMBL/GenBank/DDBJ whole genome shotgun (WGS) entry which is preliminary data.</text>
</comment>
<reference evidence="1 2" key="1">
    <citation type="submission" date="2019-07" db="EMBL/GenBank/DDBJ databases">
        <title>Whole genome shotgun sequence of Novosphingobium sediminis NBRC 106119.</title>
        <authorList>
            <person name="Hosoyama A."/>
            <person name="Uohara A."/>
            <person name="Ohji S."/>
            <person name="Ichikawa N."/>
        </authorList>
    </citation>
    <scope>NUCLEOTIDE SEQUENCE [LARGE SCALE GENOMIC DNA]</scope>
    <source>
        <strain evidence="1 2">NBRC 106119</strain>
    </source>
</reference>
<dbReference type="EMBL" id="BJYR01000003">
    <property type="protein sequence ID" value="GEN98698.1"/>
    <property type="molecule type" value="Genomic_DNA"/>
</dbReference>
<dbReference type="RefSeq" id="WP_147158086.1">
    <property type="nucleotide sequence ID" value="NZ_BJYR01000003.1"/>
</dbReference>